<dbReference type="AlphaFoldDB" id="A0A937UPY8"/>
<keyword evidence="2" id="KW-0812">Transmembrane</keyword>
<accession>A0A937UPY8</accession>
<evidence type="ECO:0000256" key="2">
    <source>
        <dbReference type="SAM" id="Phobius"/>
    </source>
</evidence>
<dbReference type="RefSeq" id="WP_203001222.1">
    <property type="nucleotide sequence ID" value="NZ_JADWYU010000054.1"/>
</dbReference>
<feature type="compositionally biased region" description="Basic residues" evidence="1">
    <location>
        <begin position="377"/>
        <end position="386"/>
    </location>
</feature>
<evidence type="ECO:0000313" key="4">
    <source>
        <dbReference type="EMBL" id="MBL7629642.1"/>
    </source>
</evidence>
<feature type="transmembrane region" description="Helical" evidence="2">
    <location>
        <begin position="71"/>
        <end position="92"/>
    </location>
</feature>
<evidence type="ECO:0000259" key="3">
    <source>
        <dbReference type="Pfam" id="PF08378"/>
    </source>
</evidence>
<feature type="domain" description="NERD" evidence="3">
    <location>
        <begin position="105"/>
        <end position="209"/>
    </location>
</feature>
<keyword evidence="2" id="KW-0472">Membrane</keyword>
<proteinExistence type="predicted"/>
<evidence type="ECO:0000256" key="1">
    <source>
        <dbReference type="SAM" id="MobiDB-lite"/>
    </source>
</evidence>
<name>A0A937UPY8_9ACTN</name>
<organism evidence="4 5">
    <name type="scientific">Frankia nepalensis</name>
    <dbReference type="NCBI Taxonomy" id="1836974"/>
    <lineage>
        <taxon>Bacteria</taxon>
        <taxon>Bacillati</taxon>
        <taxon>Actinomycetota</taxon>
        <taxon>Actinomycetes</taxon>
        <taxon>Frankiales</taxon>
        <taxon>Frankiaceae</taxon>
        <taxon>Frankia</taxon>
    </lineage>
</organism>
<comment type="caution">
    <text evidence="4">The sequence shown here is derived from an EMBL/GenBank/DDBJ whole genome shotgun (WGS) entry which is preliminary data.</text>
</comment>
<dbReference type="InterPro" id="IPR011528">
    <property type="entry name" value="NERD"/>
</dbReference>
<dbReference type="Pfam" id="PF08378">
    <property type="entry name" value="NERD"/>
    <property type="match status" value="1"/>
</dbReference>
<dbReference type="EMBL" id="JAEACQ010000233">
    <property type="protein sequence ID" value="MBL7629642.1"/>
    <property type="molecule type" value="Genomic_DNA"/>
</dbReference>
<feature type="compositionally biased region" description="Basic and acidic residues" evidence="1">
    <location>
        <begin position="418"/>
        <end position="431"/>
    </location>
</feature>
<gene>
    <name evidence="4" type="ORF">I7412_21210</name>
</gene>
<sequence length="431" mass="46420">MATITRPAMKRKTGRPGQYLQSEYRRAREHQALVRRDRLARVLPRSLAKSVPVALLICLVLAFGVSLPGGYAVLVFVLIVGGWSGVIVLSSFGADKEVESLRVSAEAEHKTARAVARLRHRGWVVMHDMLVANADATVGHLLVGPGGVLVLNSEPARGVVRYTKKVASVDGEPLTAAIERAKFLADQIRLDLRAAVPLIKIPVSPVLVMTEADVLWNDGAVDGVTIISIRQLVDWARSRQRRLNPVEVKQVTTTARTLFPAFVDNRSLDQVTMGRDQWLMLMDTLHTIREREGDASGLLDRLATIETQLSRQADGFTRSGLVDGLDDTESLDELSDEFDDEDLVAPAPRSVDVSATDGTTGDDADDGGPVPSLHPLGRTRGRRTRGGGRPSLASVRPERETPPPGASGGSPGAARNDAASRNDKDQAGPGS</sequence>
<feature type="transmembrane region" description="Helical" evidence="2">
    <location>
        <begin position="46"/>
        <end position="65"/>
    </location>
</feature>
<keyword evidence="5" id="KW-1185">Reference proteome</keyword>
<evidence type="ECO:0000313" key="5">
    <source>
        <dbReference type="Proteomes" id="UP000604475"/>
    </source>
</evidence>
<keyword evidence="2" id="KW-1133">Transmembrane helix</keyword>
<dbReference type="Proteomes" id="UP000604475">
    <property type="component" value="Unassembled WGS sequence"/>
</dbReference>
<protein>
    <submittedName>
        <fullName evidence="4">NERD domain-containing protein</fullName>
    </submittedName>
</protein>
<reference evidence="4" key="1">
    <citation type="submission" date="2020-12" db="EMBL/GenBank/DDBJ databases">
        <title>Genomic characterization of non-nitrogen-fixing Frankia strains.</title>
        <authorList>
            <person name="Carlos-Shanley C."/>
            <person name="Guerra T."/>
            <person name="Hahn D."/>
        </authorList>
    </citation>
    <scope>NUCLEOTIDE SEQUENCE</scope>
    <source>
        <strain evidence="4">CN6</strain>
    </source>
</reference>
<feature type="region of interest" description="Disordered" evidence="1">
    <location>
        <begin position="338"/>
        <end position="431"/>
    </location>
</feature>